<keyword evidence="2 6" id="KW-0813">Transport</keyword>
<keyword evidence="3 6" id="KW-0812">Transmembrane</keyword>
<sequence>MPLDTTAVACAVVGTVSLGLGTLGTMCGSHVTDTPYCPPVRRGLGPLLTLVGYGSLLPVLACVVAIIRDTSKAKQETIALLSSKRQYTVYRQGEVVATRLCVYVYVAHFVSSFNNCVWEALVPMLLAQLGVNSSPTLIPLTTVSVSILFLPLLSQFVDATDRWQLLRTTTFVWPLIMSLSAVSLLGAGSSRADHPMRSASLFVAYVLAAIAHCVRTLHALALQRDWVVELALLSQTPLESWNVVLKQVDLAARLLAPLMIAMTMSIPLDDAAPWRIWLGVFFVLQSMLLPLQWATLRDIYRFAPSLGHKTLHTTAEVSSARYISLWRSYTQHPVCLAGVATGLLATTVLRDGHPRPWLNRHLSPSWDAGDVGGVAMGMIGTLLFPWLLACVHPVEKLGLASMWWYLASLLPVGLISVGTFQTRGVWLLLTIALLQTARVCADLALVQIMQEWVASTRRGAINGVQLTLKAICGLILLLLERDEVDLGLLVGCSMGASALAAIAYTRWYTNYV</sequence>
<gene>
    <name evidence="7" type="ORF">SDRG_07491</name>
</gene>
<comment type="similarity">
    <text evidence="6">Belongs to the ferroportin (FP) (TC 2.A.100) family. SLC40A subfamily.</text>
</comment>
<dbReference type="PANTHER" id="PTHR11660:SF57">
    <property type="entry name" value="SOLUTE CARRIER FAMILY 40 MEMBER"/>
    <property type="match status" value="1"/>
</dbReference>
<feature type="transmembrane region" description="Helical" evidence="6">
    <location>
        <begin position="426"/>
        <end position="448"/>
    </location>
</feature>
<keyword evidence="6" id="KW-0406">Ion transport</keyword>
<feature type="transmembrane region" description="Helical" evidence="6">
    <location>
        <begin position="371"/>
        <end position="391"/>
    </location>
</feature>
<dbReference type="Proteomes" id="UP000030762">
    <property type="component" value="Unassembled WGS sequence"/>
</dbReference>
<dbReference type="AlphaFoldDB" id="T0QBH8"/>
<dbReference type="EMBL" id="JH767152">
    <property type="protein sequence ID" value="EQC35264.1"/>
    <property type="molecule type" value="Genomic_DNA"/>
</dbReference>
<reference evidence="7 8" key="1">
    <citation type="submission" date="2012-04" db="EMBL/GenBank/DDBJ databases">
        <title>The Genome Sequence of Saprolegnia declina VS20.</title>
        <authorList>
            <consortium name="The Broad Institute Genome Sequencing Platform"/>
            <person name="Russ C."/>
            <person name="Nusbaum C."/>
            <person name="Tyler B."/>
            <person name="van West P."/>
            <person name="Dieguez-Uribeondo J."/>
            <person name="de Bruijn I."/>
            <person name="Tripathy S."/>
            <person name="Jiang R."/>
            <person name="Young S.K."/>
            <person name="Zeng Q."/>
            <person name="Gargeya S."/>
            <person name="Fitzgerald M."/>
            <person name="Haas B."/>
            <person name="Abouelleil A."/>
            <person name="Alvarado L."/>
            <person name="Arachchi H.M."/>
            <person name="Berlin A."/>
            <person name="Chapman S.B."/>
            <person name="Goldberg J."/>
            <person name="Griggs A."/>
            <person name="Gujja S."/>
            <person name="Hansen M."/>
            <person name="Howarth C."/>
            <person name="Imamovic A."/>
            <person name="Larimer J."/>
            <person name="McCowen C."/>
            <person name="Montmayeur A."/>
            <person name="Murphy C."/>
            <person name="Neiman D."/>
            <person name="Pearson M."/>
            <person name="Priest M."/>
            <person name="Roberts A."/>
            <person name="Saif S."/>
            <person name="Shea T."/>
            <person name="Sisk P."/>
            <person name="Sykes S."/>
            <person name="Wortman J."/>
            <person name="Nusbaum C."/>
            <person name="Birren B."/>
        </authorList>
    </citation>
    <scope>NUCLEOTIDE SEQUENCE [LARGE SCALE GENOMIC DNA]</scope>
    <source>
        <strain evidence="7 8">VS20</strain>
    </source>
</reference>
<dbReference type="PANTHER" id="PTHR11660">
    <property type="entry name" value="SOLUTE CARRIER FAMILY 40 MEMBER"/>
    <property type="match status" value="1"/>
</dbReference>
<dbReference type="InterPro" id="IPR009716">
    <property type="entry name" value="Ferroportin-1"/>
</dbReference>
<dbReference type="STRING" id="1156394.T0QBH8"/>
<proteinExistence type="inferred from homology"/>
<dbReference type="OrthoDB" id="648861at2759"/>
<feature type="transmembrane region" description="Helical" evidence="6">
    <location>
        <begin position="6"/>
        <end position="26"/>
    </location>
</feature>
<dbReference type="GO" id="GO:0005381">
    <property type="term" value="F:iron ion transmembrane transporter activity"/>
    <property type="evidence" value="ECO:0007669"/>
    <property type="project" value="UniProtKB-UniRule"/>
</dbReference>
<dbReference type="RefSeq" id="XP_008611548.1">
    <property type="nucleotide sequence ID" value="XM_008613326.1"/>
</dbReference>
<feature type="transmembrane region" description="Helical" evidence="6">
    <location>
        <begin position="199"/>
        <end position="217"/>
    </location>
</feature>
<feature type="transmembrane region" description="Helical" evidence="6">
    <location>
        <begin position="460"/>
        <end position="480"/>
    </location>
</feature>
<dbReference type="InParanoid" id="T0QBH8"/>
<evidence type="ECO:0000256" key="5">
    <source>
        <dbReference type="ARBA" id="ARBA00023136"/>
    </source>
</evidence>
<protein>
    <recommendedName>
        <fullName evidence="6">Solute carrier family 40 member</fullName>
    </recommendedName>
</protein>
<keyword evidence="5 6" id="KW-0472">Membrane</keyword>
<evidence type="ECO:0000256" key="2">
    <source>
        <dbReference type="ARBA" id="ARBA00022448"/>
    </source>
</evidence>
<feature type="transmembrane region" description="Helical" evidence="6">
    <location>
        <begin position="47"/>
        <end position="67"/>
    </location>
</feature>
<keyword evidence="8" id="KW-1185">Reference proteome</keyword>
<feature type="transmembrane region" description="Helical" evidence="6">
    <location>
        <begin position="165"/>
        <end position="187"/>
    </location>
</feature>
<accession>T0QBH8</accession>
<evidence type="ECO:0000256" key="4">
    <source>
        <dbReference type="ARBA" id="ARBA00022989"/>
    </source>
</evidence>
<evidence type="ECO:0000256" key="1">
    <source>
        <dbReference type="ARBA" id="ARBA00004141"/>
    </source>
</evidence>
<comment type="subcellular location">
    <subcellularLocation>
        <location evidence="1 6">Membrane</location>
        <topology evidence="1 6">Multi-pass membrane protein</topology>
    </subcellularLocation>
</comment>
<dbReference type="eggNOG" id="KOG2601">
    <property type="taxonomic scope" value="Eukaryota"/>
</dbReference>
<evidence type="ECO:0000313" key="7">
    <source>
        <dbReference type="EMBL" id="EQC35264.1"/>
    </source>
</evidence>
<comment type="function">
    <text evidence="6">May be involved in iron transport and iron homeostasis.</text>
</comment>
<keyword evidence="4 6" id="KW-1133">Transmembrane helix</keyword>
<evidence type="ECO:0000256" key="3">
    <source>
        <dbReference type="ARBA" id="ARBA00022692"/>
    </source>
</evidence>
<feature type="transmembrane region" description="Helical" evidence="6">
    <location>
        <begin position="136"/>
        <end position="153"/>
    </location>
</feature>
<dbReference type="GeneID" id="19948218"/>
<organism evidence="7 8">
    <name type="scientific">Saprolegnia diclina (strain VS20)</name>
    <dbReference type="NCBI Taxonomy" id="1156394"/>
    <lineage>
        <taxon>Eukaryota</taxon>
        <taxon>Sar</taxon>
        <taxon>Stramenopiles</taxon>
        <taxon>Oomycota</taxon>
        <taxon>Saprolegniomycetes</taxon>
        <taxon>Saprolegniales</taxon>
        <taxon>Saprolegniaceae</taxon>
        <taxon>Saprolegnia</taxon>
    </lineage>
</organism>
<feature type="transmembrane region" description="Helical" evidence="6">
    <location>
        <begin position="486"/>
        <end position="507"/>
    </location>
</feature>
<dbReference type="VEuPathDB" id="FungiDB:SDRG_07491"/>
<feature type="transmembrane region" description="Helical" evidence="6">
    <location>
        <begin position="274"/>
        <end position="291"/>
    </location>
</feature>
<name>T0QBH8_SAPDV</name>
<dbReference type="GO" id="GO:0016020">
    <property type="term" value="C:membrane"/>
    <property type="evidence" value="ECO:0007669"/>
    <property type="project" value="UniProtKB-SubCell"/>
</dbReference>
<feature type="transmembrane region" description="Helical" evidence="6">
    <location>
        <begin position="403"/>
        <end position="420"/>
    </location>
</feature>
<dbReference type="Pfam" id="PF06963">
    <property type="entry name" value="FPN1"/>
    <property type="match status" value="1"/>
</dbReference>
<dbReference type="OMA" id="NCTRADH"/>
<evidence type="ECO:0000256" key="6">
    <source>
        <dbReference type="RuleBase" id="RU365065"/>
    </source>
</evidence>
<evidence type="ECO:0000313" key="8">
    <source>
        <dbReference type="Proteomes" id="UP000030762"/>
    </source>
</evidence>